<evidence type="ECO:0000313" key="2">
    <source>
        <dbReference type="Proteomes" id="UP001056685"/>
    </source>
</evidence>
<evidence type="ECO:0000313" key="1">
    <source>
        <dbReference type="EMBL" id="USN14042.1"/>
    </source>
</evidence>
<accession>A0A9E7MQ26</accession>
<reference evidence="1" key="1">
    <citation type="submission" date="2022-05" db="EMBL/GenBank/DDBJ databases">
        <authorList>
            <person name="Friedrich I."/>
            <person name="Poehlein A."/>
            <person name="Schneider D."/>
            <person name="Hertel R."/>
            <person name="Daniel R."/>
        </authorList>
    </citation>
    <scope>NUCLEOTIDE SEQUENCE</scope>
</reference>
<sequence length="198" mass="21556">MQVNLRKANALAKSLQDEALKQTAEHAVAFSIYDTTPDFAGKVDAAGQAMRTTLEDALALTEAAYAVRALMGKAFHTSGINDVLTRKALLDRKEKLLSQVFMHAPAATASDDVALAPRRFEALLAQHEAAKTAGVRVTAAETFSVRVPRSAYDGLEDALRDIRREKAEITDELLGLNTGHRITLPETVVALIERFKLN</sequence>
<name>A0A9E7MQ26_9CAUD</name>
<dbReference type="Proteomes" id="UP001056685">
    <property type="component" value="Segment"/>
</dbReference>
<keyword evidence="2" id="KW-1185">Reference proteome</keyword>
<organism evidence="1 2">
    <name type="scientific">Brevundimonas phage vB_BpoS-Kabachok</name>
    <dbReference type="NCBI Taxonomy" id="2948600"/>
    <lineage>
        <taxon>Viruses</taxon>
        <taxon>Duplodnaviria</taxon>
        <taxon>Heunggongvirae</taxon>
        <taxon>Uroviricota</taxon>
        <taxon>Caudoviricetes</taxon>
        <taxon>Jeanschmidtviridae</taxon>
        <taxon>Marchewkavirus</taxon>
        <taxon>Marchewkavirus kabachok</taxon>
    </lineage>
</organism>
<dbReference type="EMBL" id="ON529852">
    <property type="protein sequence ID" value="USN14042.1"/>
    <property type="molecule type" value="Genomic_DNA"/>
</dbReference>
<proteinExistence type="predicted"/>
<protein>
    <submittedName>
        <fullName evidence="1">Uncharacterized protein</fullName>
    </submittedName>
</protein>
<gene>
    <name evidence="1" type="ORF">KABACHOK_02060</name>
</gene>